<dbReference type="PRINTS" id="PR00080">
    <property type="entry name" value="SDRFAMILY"/>
</dbReference>
<dbReference type="AlphaFoldDB" id="A0A4V3IQJ2"/>
<sequence length="257" mass="26769">MQSEEFTGLNALVTGGASGLGLAISRRLRSGGAKVAVLDINPPGDAEGLFFVSANIGDTDAVNDAVRNVELSFGGIDIVVNNAAIGAKGTVEDNGDDEWHEVFNVNVLGAVRVTRAALPLLRRSARPAVVNICSVAASVGLSERALYGATKGALSSLTLQMAADHLHEGIRFNSVEPGTADTPWVQRLLSAAEDPVLERKILESRQPHGRLVSPEEVAEAVAYLASPRALSTTGTSLTVDGGLTSLRLPATEPLTRA</sequence>
<dbReference type="PRINTS" id="PR00081">
    <property type="entry name" value="GDHRDH"/>
</dbReference>
<keyword evidence="2" id="KW-0560">Oxidoreductase</keyword>
<dbReference type="Gene3D" id="3.40.50.720">
    <property type="entry name" value="NAD(P)-binding Rossmann-like Domain"/>
    <property type="match status" value="1"/>
</dbReference>
<accession>A0A4V3IQJ2</accession>
<dbReference type="CDD" id="cd05233">
    <property type="entry name" value="SDR_c"/>
    <property type="match status" value="1"/>
</dbReference>
<dbReference type="PANTHER" id="PTHR43477">
    <property type="entry name" value="DIHYDROANTICAPSIN 7-DEHYDROGENASE"/>
    <property type="match status" value="1"/>
</dbReference>
<name>A0A4V3IQJ2_9MICO</name>
<protein>
    <submittedName>
        <fullName evidence="4">SDR family oxidoreductase</fullName>
    </submittedName>
</protein>
<evidence type="ECO:0000313" key="5">
    <source>
        <dbReference type="Proteomes" id="UP000297447"/>
    </source>
</evidence>
<evidence type="ECO:0000313" key="4">
    <source>
        <dbReference type="EMBL" id="TFD46908.1"/>
    </source>
</evidence>
<dbReference type="InterPro" id="IPR051122">
    <property type="entry name" value="SDR_DHRS6-like"/>
</dbReference>
<feature type="domain" description="Ketoreductase" evidence="3">
    <location>
        <begin position="9"/>
        <end position="178"/>
    </location>
</feature>
<reference evidence="4 5" key="1">
    <citation type="submission" date="2019-03" db="EMBL/GenBank/DDBJ databases">
        <title>Genomics of glacier-inhabiting Cryobacterium strains.</title>
        <authorList>
            <person name="Liu Q."/>
            <person name="Xin Y.-H."/>
        </authorList>
    </citation>
    <scope>NUCLEOTIDE SEQUENCE [LARGE SCALE GENOMIC DNA]</scope>
    <source>
        <strain evidence="4 5">Hh14</strain>
    </source>
</reference>
<dbReference type="Proteomes" id="UP000297447">
    <property type="component" value="Unassembled WGS sequence"/>
</dbReference>
<dbReference type="PANTHER" id="PTHR43477:SF1">
    <property type="entry name" value="DIHYDROANTICAPSIN 7-DEHYDROGENASE"/>
    <property type="match status" value="1"/>
</dbReference>
<dbReference type="RefSeq" id="WP_134520584.1">
    <property type="nucleotide sequence ID" value="NZ_SOHE01000069.1"/>
</dbReference>
<dbReference type="EMBL" id="SOHE01000069">
    <property type="protein sequence ID" value="TFD46908.1"/>
    <property type="molecule type" value="Genomic_DNA"/>
</dbReference>
<dbReference type="InterPro" id="IPR002347">
    <property type="entry name" value="SDR_fam"/>
</dbReference>
<dbReference type="InterPro" id="IPR057326">
    <property type="entry name" value="KR_dom"/>
</dbReference>
<dbReference type="InterPro" id="IPR020904">
    <property type="entry name" value="Sc_DH/Rdtase_CS"/>
</dbReference>
<comment type="similarity">
    <text evidence="1">Belongs to the short-chain dehydrogenases/reductases (SDR) family.</text>
</comment>
<dbReference type="SMART" id="SM00822">
    <property type="entry name" value="PKS_KR"/>
    <property type="match status" value="1"/>
</dbReference>
<proteinExistence type="inferred from homology"/>
<evidence type="ECO:0000256" key="1">
    <source>
        <dbReference type="ARBA" id="ARBA00006484"/>
    </source>
</evidence>
<gene>
    <name evidence="4" type="ORF">E3T55_16165</name>
</gene>
<keyword evidence="5" id="KW-1185">Reference proteome</keyword>
<dbReference type="PROSITE" id="PS00061">
    <property type="entry name" value="ADH_SHORT"/>
    <property type="match status" value="1"/>
</dbReference>
<dbReference type="GO" id="GO:0016491">
    <property type="term" value="F:oxidoreductase activity"/>
    <property type="evidence" value="ECO:0007669"/>
    <property type="project" value="UniProtKB-KW"/>
</dbReference>
<evidence type="ECO:0000256" key="2">
    <source>
        <dbReference type="ARBA" id="ARBA00023002"/>
    </source>
</evidence>
<comment type="caution">
    <text evidence="4">The sequence shown here is derived from an EMBL/GenBank/DDBJ whole genome shotgun (WGS) entry which is preliminary data.</text>
</comment>
<dbReference type="FunFam" id="3.40.50.720:FF:000084">
    <property type="entry name" value="Short-chain dehydrogenase reductase"/>
    <property type="match status" value="1"/>
</dbReference>
<dbReference type="OrthoDB" id="9789398at2"/>
<dbReference type="Pfam" id="PF13561">
    <property type="entry name" value="adh_short_C2"/>
    <property type="match status" value="1"/>
</dbReference>
<evidence type="ECO:0000259" key="3">
    <source>
        <dbReference type="SMART" id="SM00822"/>
    </source>
</evidence>
<dbReference type="SUPFAM" id="SSF51735">
    <property type="entry name" value="NAD(P)-binding Rossmann-fold domains"/>
    <property type="match status" value="1"/>
</dbReference>
<organism evidence="4 5">
    <name type="scientific">Cryobacterium frigoriphilum</name>
    <dbReference type="NCBI Taxonomy" id="1259150"/>
    <lineage>
        <taxon>Bacteria</taxon>
        <taxon>Bacillati</taxon>
        <taxon>Actinomycetota</taxon>
        <taxon>Actinomycetes</taxon>
        <taxon>Micrococcales</taxon>
        <taxon>Microbacteriaceae</taxon>
        <taxon>Cryobacterium</taxon>
    </lineage>
</organism>
<dbReference type="InterPro" id="IPR036291">
    <property type="entry name" value="NAD(P)-bd_dom_sf"/>
</dbReference>